<dbReference type="Gene3D" id="1.10.150.240">
    <property type="entry name" value="Putative phosphatase, domain 2"/>
    <property type="match status" value="1"/>
</dbReference>
<dbReference type="NCBIfam" id="TIGR01449">
    <property type="entry name" value="PGP_bact"/>
    <property type="match status" value="1"/>
</dbReference>
<dbReference type="NCBIfam" id="TIGR01549">
    <property type="entry name" value="HAD-SF-IA-v1"/>
    <property type="match status" value="1"/>
</dbReference>
<dbReference type="PANTHER" id="PTHR43434">
    <property type="entry name" value="PHOSPHOGLYCOLATE PHOSPHATASE"/>
    <property type="match status" value="1"/>
</dbReference>
<evidence type="ECO:0000256" key="6">
    <source>
        <dbReference type="ARBA" id="ARBA00022723"/>
    </source>
</evidence>
<evidence type="ECO:0000256" key="8">
    <source>
        <dbReference type="ARBA" id="ARBA00022842"/>
    </source>
</evidence>
<dbReference type="GO" id="GO:0005975">
    <property type="term" value="P:carbohydrate metabolic process"/>
    <property type="evidence" value="ECO:0007669"/>
    <property type="project" value="InterPro"/>
</dbReference>
<keyword evidence="7 10" id="KW-0378">Hydrolase</keyword>
<keyword evidence="11" id="KW-1185">Reference proteome</keyword>
<dbReference type="InterPro" id="IPR006439">
    <property type="entry name" value="HAD-SF_hydro_IA"/>
</dbReference>
<keyword evidence="8" id="KW-0460">Magnesium</keyword>
<accession>A0A3B0MKE2</accession>
<dbReference type="GO" id="GO:0008967">
    <property type="term" value="F:phosphoglycolate phosphatase activity"/>
    <property type="evidence" value="ECO:0007669"/>
    <property type="project" value="UniProtKB-EC"/>
</dbReference>
<organism evidence="10 11">
    <name type="scientific">Roseinatronobacter ekhonensis</name>
    <dbReference type="NCBI Taxonomy" id="254356"/>
    <lineage>
        <taxon>Bacteria</taxon>
        <taxon>Pseudomonadati</taxon>
        <taxon>Pseudomonadota</taxon>
        <taxon>Alphaproteobacteria</taxon>
        <taxon>Rhodobacterales</taxon>
        <taxon>Paracoccaceae</taxon>
        <taxon>Roseinatronobacter</taxon>
    </lineage>
</organism>
<dbReference type="Gene3D" id="3.40.50.1000">
    <property type="entry name" value="HAD superfamily/HAD-like"/>
    <property type="match status" value="1"/>
</dbReference>
<gene>
    <name evidence="10" type="primary">gph_3</name>
    <name evidence="10" type="ORF">ROE7235_01296</name>
</gene>
<keyword evidence="9" id="KW-0119">Carbohydrate metabolism</keyword>
<dbReference type="EC" id="3.1.3.18" evidence="5"/>
<dbReference type="AlphaFoldDB" id="A0A3B0MKE2"/>
<protein>
    <recommendedName>
        <fullName evidence="5">phosphoglycolate phosphatase</fullName>
        <ecNumber evidence="5">3.1.3.18</ecNumber>
    </recommendedName>
</protein>
<evidence type="ECO:0000256" key="2">
    <source>
        <dbReference type="ARBA" id="ARBA00001946"/>
    </source>
</evidence>
<evidence type="ECO:0000256" key="4">
    <source>
        <dbReference type="ARBA" id="ARBA00006171"/>
    </source>
</evidence>
<dbReference type="SFLD" id="SFLDS00003">
    <property type="entry name" value="Haloacid_Dehalogenase"/>
    <property type="match status" value="1"/>
</dbReference>
<dbReference type="InterPro" id="IPR050155">
    <property type="entry name" value="HAD-like_hydrolase_sf"/>
</dbReference>
<evidence type="ECO:0000256" key="7">
    <source>
        <dbReference type="ARBA" id="ARBA00022801"/>
    </source>
</evidence>
<sequence>MNRAIIFDLDGTLIDSAPDIHAAANAVLSGEDLPLVTFEQSRSFVGRGARIFVERMERAVTGRNTPTLTDHLHTRFLHFYERAHENTRIYPGVVEVLEGLRSDGYALGLCTNKPMGPTRAVLAHLGWERLFSVVIGGDSLPVAKPDPAPLMAVIEGLGLTLPQITYIGDSETDAATAERAGARFGLFTEGYRHTAPEDMYHQFRFDDYRHLPTHLKDPAA</sequence>
<evidence type="ECO:0000256" key="9">
    <source>
        <dbReference type="ARBA" id="ARBA00023277"/>
    </source>
</evidence>
<evidence type="ECO:0000256" key="5">
    <source>
        <dbReference type="ARBA" id="ARBA00013078"/>
    </source>
</evidence>
<dbReference type="InterPro" id="IPR023214">
    <property type="entry name" value="HAD_sf"/>
</dbReference>
<comment type="similarity">
    <text evidence="4">Belongs to the HAD-like hydrolase superfamily. CbbY/CbbZ/Gph/YieH family.</text>
</comment>
<dbReference type="PRINTS" id="PR00413">
    <property type="entry name" value="HADHALOGNASE"/>
</dbReference>
<comment type="cofactor">
    <cofactor evidence="2">
        <name>Mg(2+)</name>
        <dbReference type="ChEBI" id="CHEBI:18420"/>
    </cofactor>
</comment>
<dbReference type="InterPro" id="IPR041492">
    <property type="entry name" value="HAD_2"/>
</dbReference>
<proteinExistence type="inferred from homology"/>
<dbReference type="InterPro" id="IPR036412">
    <property type="entry name" value="HAD-like_sf"/>
</dbReference>
<dbReference type="OrthoDB" id="9793014at2"/>
<dbReference type="SFLD" id="SFLDG01129">
    <property type="entry name" value="C1.5:_HAD__Beta-PGM__Phosphata"/>
    <property type="match status" value="1"/>
</dbReference>
<dbReference type="EMBL" id="UIHC01000009">
    <property type="protein sequence ID" value="SUZ31547.1"/>
    <property type="molecule type" value="Genomic_DNA"/>
</dbReference>
<evidence type="ECO:0000313" key="11">
    <source>
        <dbReference type="Proteomes" id="UP000272908"/>
    </source>
</evidence>
<dbReference type="InterPro" id="IPR037512">
    <property type="entry name" value="PGPase_prok"/>
</dbReference>
<dbReference type="Pfam" id="PF13419">
    <property type="entry name" value="HAD_2"/>
    <property type="match status" value="1"/>
</dbReference>
<dbReference type="Proteomes" id="UP000272908">
    <property type="component" value="Unassembled WGS sequence"/>
</dbReference>
<dbReference type="SUPFAM" id="SSF56784">
    <property type="entry name" value="HAD-like"/>
    <property type="match status" value="1"/>
</dbReference>
<evidence type="ECO:0000313" key="10">
    <source>
        <dbReference type="EMBL" id="SUZ31547.1"/>
    </source>
</evidence>
<comment type="catalytic activity">
    <reaction evidence="1">
        <text>2-phosphoglycolate + H2O = glycolate + phosphate</text>
        <dbReference type="Rhea" id="RHEA:14369"/>
        <dbReference type="ChEBI" id="CHEBI:15377"/>
        <dbReference type="ChEBI" id="CHEBI:29805"/>
        <dbReference type="ChEBI" id="CHEBI:43474"/>
        <dbReference type="ChEBI" id="CHEBI:58033"/>
        <dbReference type="EC" id="3.1.3.18"/>
    </reaction>
</comment>
<keyword evidence="6" id="KW-0479">Metal-binding</keyword>
<comment type="pathway">
    <text evidence="3">Organic acid metabolism; glycolate biosynthesis; glycolate from 2-phosphoglycolate: step 1/1.</text>
</comment>
<dbReference type="GO" id="GO:0006281">
    <property type="term" value="P:DNA repair"/>
    <property type="evidence" value="ECO:0007669"/>
    <property type="project" value="TreeGrafter"/>
</dbReference>
<dbReference type="PANTHER" id="PTHR43434:SF1">
    <property type="entry name" value="PHOSPHOGLYCOLATE PHOSPHATASE"/>
    <property type="match status" value="1"/>
</dbReference>
<dbReference type="InterPro" id="IPR023198">
    <property type="entry name" value="PGP-like_dom2"/>
</dbReference>
<dbReference type="GO" id="GO:0005829">
    <property type="term" value="C:cytosol"/>
    <property type="evidence" value="ECO:0007669"/>
    <property type="project" value="TreeGrafter"/>
</dbReference>
<dbReference type="RefSeq" id="WP_121093833.1">
    <property type="nucleotide sequence ID" value="NZ_UIHC01000009.1"/>
</dbReference>
<name>A0A3B0MKE2_9RHOB</name>
<evidence type="ECO:0000256" key="1">
    <source>
        <dbReference type="ARBA" id="ARBA00000830"/>
    </source>
</evidence>
<dbReference type="GO" id="GO:0046872">
    <property type="term" value="F:metal ion binding"/>
    <property type="evidence" value="ECO:0007669"/>
    <property type="project" value="UniProtKB-KW"/>
</dbReference>
<evidence type="ECO:0000256" key="3">
    <source>
        <dbReference type="ARBA" id="ARBA00004818"/>
    </source>
</evidence>
<reference evidence="11" key="1">
    <citation type="submission" date="2018-08" db="EMBL/GenBank/DDBJ databases">
        <authorList>
            <person name="Rodrigo-Torres L."/>
            <person name="Arahal R. D."/>
            <person name="Lucena T."/>
        </authorList>
    </citation>
    <scope>NUCLEOTIDE SEQUENCE [LARGE SCALE GENOMIC DNA]</scope>
    <source>
        <strain evidence="11">CECT 7235</strain>
    </source>
</reference>